<reference evidence="3 4" key="1">
    <citation type="journal article" date="2015" name="BMC Genomics">
        <title>Comparative genomics and metabolic profiling of the genus Lysobacter.</title>
        <authorList>
            <person name="de Bruijn I."/>
            <person name="Cheng X."/>
            <person name="de Jager V."/>
            <person name="Exposito R.G."/>
            <person name="Watrous J."/>
            <person name="Patel N."/>
            <person name="Postma J."/>
            <person name="Dorrestein P.C."/>
            <person name="Kobayashi D."/>
            <person name="Raaijmakers J.M."/>
        </authorList>
    </citation>
    <scope>NUCLEOTIDE SEQUENCE [LARGE SCALE GENOMIC DNA]</scope>
    <source>
        <strain evidence="3 4">76</strain>
    </source>
</reference>
<gene>
    <name evidence="3" type="ORF">LA76x_1902</name>
</gene>
<feature type="transmembrane region" description="Helical" evidence="1">
    <location>
        <begin position="7"/>
        <end position="29"/>
    </location>
</feature>
<evidence type="ECO:0000313" key="3">
    <source>
        <dbReference type="EMBL" id="ALN80046.1"/>
    </source>
</evidence>
<dbReference type="Proteomes" id="UP000060787">
    <property type="component" value="Chromosome"/>
</dbReference>
<dbReference type="Pfam" id="PF00912">
    <property type="entry name" value="Transgly"/>
    <property type="match status" value="1"/>
</dbReference>
<accession>A0A0S2F921</accession>
<evidence type="ECO:0000259" key="2">
    <source>
        <dbReference type="Pfam" id="PF00912"/>
    </source>
</evidence>
<dbReference type="EMBL" id="CP011129">
    <property type="protein sequence ID" value="ALN80046.1"/>
    <property type="molecule type" value="Genomic_DNA"/>
</dbReference>
<keyword evidence="1" id="KW-0812">Transmembrane</keyword>
<dbReference type="Gene3D" id="1.10.3810.10">
    <property type="entry name" value="Biosynthetic peptidoglycan transglycosylase-like"/>
    <property type="match status" value="1"/>
</dbReference>
<keyword evidence="1" id="KW-0472">Membrane</keyword>
<evidence type="ECO:0000256" key="1">
    <source>
        <dbReference type="SAM" id="Phobius"/>
    </source>
</evidence>
<sequence>MEVLIKWLLGGAFALVAALCLLLQGVYWYGARDLPGQLPGPSRHYPDATRVLLWKQLGGHGEISVRKFNAISYPVTALAFGARYFLNPSEELQNPADLQLLDIASNYTGDLIERQAEPPLPHIVHHSSMGSNVEALSQPSYDRHFQSLALPIRLSREWPATRMLDMVLEHADYGRGTTGLDEAAQVYFGAPAEDLSQAETVALLSLKFSPGYIDPYCDAADFRTRFAIALAKSDLTAIDGDPMRQLTRLKPIACKSPN</sequence>
<dbReference type="SUPFAM" id="SSF53955">
    <property type="entry name" value="Lysozyme-like"/>
    <property type="match status" value="1"/>
</dbReference>
<organism evidence="3 4">
    <name type="scientific">Lysobacter antibioticus</name>
    <dbReference type="NCBI Taxonomy" id="84531"/>
    <lineage>
        <taxon>Bacteria</taxon>
        <taxon>Pseudomonadati</taxon>
        <taxon>Pseudomonadota</taxon>
        <taxon>Gammaproteobacteria</taxon>
        <taxon>Lysobacterales</taxon>
        <taxon>Lysobacteraceae</taxon>
        <taxon>Lysobacter</taxon>
    </lineage>
</organism>
<dbReference type="KEGG" id="lab:LA76x_1902"/>
<dbReference type="InterPro" id="IPR036950">
    <property type="entry name" value="PBP_transglycosylase"/>
</dbReference>
<keyword evidence="4" id="KW-1185">Reference proteome</keyword>
<dbReference type="InterPro" id="IPR001264">
    <property type="entry name" value="Glyco_trans_51"/>
</dbReference>
<evidence type="ECO:0000313" key="4">
    <source>
        <dbReference type="Proteomes" id="UP000060787"/>
    </source>
</evidence>
<protein>
    <submittedName>
        <fullName evidence="3">Transglycosylase family protein</fullName>
    </submittedName>
</protein>
<dbReference type="RefSeq" id="WP_057917469.1">
    <property type="nucleotide sequence ID" value="NZ_CP011129.1"/>
</dbReference>
<dbReference type="InterPro" id="IPR023346">
    <property type="entry name" value="Lysozyme-like_dom_sf"/>
</dbReference>
<proteinExistence type="predicted"/>
<name>A0A0S2F921_LYSAN</name>
<dbReference type="STRING" id="84531.LA76x_1902"/>
<keyword evidence="1" id="KW-1133">Transmembrane helix</keyword>
<dbReference type="PATRIC" id="fig|84531.8.peg.1921"/>
<feature type="domain" description="Glycosyl transferase family 51" evidence="2">
    <location>
        <begin position="138"/>
        <end position="231"/>
    </location>
</feature>
<dbReference type="AlphaFoldDB" id="A0A0S2F921"/>